<keyword evidence="1" id="KW-0472">Membrane</keyword>
<keyword evidence="1" id="KW-0812">Transmembrane</keyword>
<organism evidence="2 3">
    <name type="scientific">Fundicoccus ignavus</name>
    <dbReference type="NCBI Taxonomy" id="2664442"/>
    <lineage>
        <taxon>Bacteria</taxon>
        <taxon>Bacillati</taxon>
        <taxon>Bacillota</taxon>
        <taxon>Bacilli</taxon>
        <taxon>Lactobacillales</taxon>
        <taxon>Aerococcaceae</taxon>
        <taxon>Fundicoccus</taxon>
    </lineage>
</organism>
<comment type="caution">
    <text evidence="2">The sequence shown here is derived from an EMBL/GenBank/DDBJ whole genome shotgun (WGS) entry which is preliminary data.</text>
</comment>
<keyword evidence="1" id="KW-1133">Transmembrane helix</keyword>
<proteinExistence type="predicted"/>
<evidence type="ECO:0000256" key="1">
    <source>
        <dbReference type="SAM" id="Phobius"/>
    </source>
</evidence>
<name>A0A844C7Z8_9LACT</name>
<feature type="transmembrane region" description="Helical" evidence="1">
    <location>
        <begin position="231"/>
        <end position="248"/>
    </location>
</feature>
<dbReference type="EMBL" id="WJQT01000003">
    <property type="protein sequence ID" value="MRJ46597.1"/>
    <property type="molecule type" value="Genomic_DNA"/>
</dbReference>
<protein>
    <recommendedName>
        <fullName evidence="4">DUF1189 domain-containing protein</fullName>
    </recommendedName>
</protein>
<feature type="transmembrane region" description="Helical" evidence="1">
    <location>
        <begin position="160"/>
        <end position="191"/>
    </location>
</feature>
<feature type="transmembrane region" description="Helical" evidence="1">
    <location>
        <begin position="25"/>
        <end position="46"/>
    </location>
</feature>
<accession>A0A844C7Z8</accession>
<dbReference type="Proteomes" id="UP000440066">
    <property type="component" value="Unassembled WGS sequence"/>
</dbReference>
<feature type="transmembrane region" description="Helical" evidence="1">
    <location>
        <begin position="203"/>
        <end position="225"/>
    </location>
</feature>
<evidence type="ECO:0000313" key="3">
    <source>
        <dbReference type="Proteomes" id="UP000440066"/>
    </source>
</evidence>
<dbReference type="AlphaFoldDB" id="A0A844C7Z8"/>
<reference evidence="2 3" key="1">
    <citation type="submission" date="2019-11" db="EMBL/GenBank/DDBJ databases">
        <title>Characterisation of Fundicoccus ignavus gen. nov. sp. nov., a novel genus of the family Aerococcaceae from bulk tank milk.</title>
        <authorList>
            <person name="Siebert A."/>
            <person name="Huptas C."/>
            <person name="Wenning M."/>
            <person name="Scherer S."/>
            <person name="Doll E.V."/>
        </authorList>
    </citation>
    <scope>NUCLEOTIDE SEQUENCE [LARGE SCALE GENOMIC DNA]</scope>
    <source>
        <strain evidence="2 3">DSM 109652</strain>
    </source>
</reference>
<evidence type="ECO:0008006" key="4">
    <source>
        <dbReference type="Google" id="ProtNLM"/>
    </source>
</evidence>
<sequence>MKHFPLNFFKTIFSVKQILAKRQQYTWWQLIVLLILLTFLFLLPIINQSLGQSKMLVEQIVPESISILSSETLKEVTNASLSDVKEAKILQVESNVLAGVGLSAKDFKDKVGINASDKMLSLYLDSENNQQPLQIKLTEADSITSIENLKQLILNKNRGAIYLTIMINIGLTGLMMNSLFIFGVAFLLYLTKKKSVIRDFKESLSITLRLLAGGTLLAAICGIFLKDIFIMFGIQSLWLIVMFLKFFYQTKFASAKK</sequence>
<dbReference type="RefSeq" id="WP_153831698.1">
    <property type="nucleotide sequence ID" value="NZ_WJQT01000003.1"/>
</dbReference>
<evidence type="ECO:0000313" key="2">
    <source>
        <dbReference type="EMBL" id="MRJ46597.1"/>
    </source>
</evidence>
<gene>
    <name evidence="2" type="ORF">GF867_03305</name>
</gene>